<dbReference type="SMART" id="SM00320">
    <property type="entry name" value="WD40"/>
    <property type="match status" value="4"/>
</dbReference>
<keyword evidence="5" id="KW-1185">Reference proteome</keyword>
<keyword evidence="2" id="KW-0677">Repeat</keyword>
<protein>
    <submittedName>
        <fullName evidence="4">RNA export factor GLE2</fullName>
    </submittedName>
</protein>
<accession>A0A167EYA2</accession>
<gene>
    <name evidence="4" type="primary">GLE2</name>
    <name evidence="4" type="ORF">AWJ20_2208</name>
</gene>
<feature type="repeat" description="WD" evidence="3">
    <location>
        <begin position="251"/>
        <end position="283"/>
    </location>
</feature>
<dbReference type="RefSeq" id="XP_018737080.1">
    <property type="nucleotide sequence ID" value="XM_018879136.1"/>
</dbReference>
<dbReference type="PANTHER" id="PTHR10971">
    <property type="entry name" value="MRNA EXPORT FACTOR AND BUB3"/>
    <property type="match status" value="1"/>
</dbReference>
<dbReference type="InterPro" id="IPR036322">
    <property type="entry name" value="WD40_repeat_dom_sf"/>
</dbReference>
<dbReference type="AlphaFoldDB" id="A0A167EYA2"/>
<proteinExistence type="predicted"/>
<dbReference type="Gene3D" id="2.130.10.10">
    <property type="entry name" value="YVTN repeat-like/Quinoprotein amine dehydrogenase"/>
    <property type="match status" value="1"/>
</dbReference>
<reference evidence="4 5" key="1">
    <citation type="submission" date="2016-02" db="EMBL/GenBank/DDBJ databases">
        <title>Complete genome sequence and transcriptome regulation of the pentose utilising yeast Sugiyamaella lignohabitans.</title>
        <authorList>
            <person name="Bellasio M."/>
            <person name="Peymann A."/>
            <person name="Valli M."/>
            <person name="Sipitzky M."/>
            <person name="Graf A."/>
            <person name="Sauer M."/>
            <person name="Marx H."/>
            <person name="Mattanovich D."/>
        </authorList>
    </citation>
    <scope>NUCLEOTIDE SEQUENCE [LARGE SCALE GENOMIC DNA]</scope>
    <source>
        <strain evidence="4 5">CBS 10342</strain>
    </source>
</reference>
<dbReference type="InterPro" id="IPR015943">
    <property type="entry name" value="WD40/YVTN_repeat-like_dom_sf"/>
</dbReference>
<evidence type="ECO:0000313" key="5">
    <source>
        <dbReference type="Proteomes" id="UP000189580"/>
    </source>
</evidence>
<dbReference type="Pfam" id="PF00400">
    <property type="entry name" value="WD40"/>
    <property type="match status" value="4"/>
</dbReference>
<dbReference type="KEGG" id="slb:AWJ20_2208"/>
<organism evidence="4 5">
    <name type="scientific">Sugiyamaella lignohabitans</name>
    <dbReference type="NCBI Taxonomy" id="796027"/>
    <lineage>
        <taxon>Eukaryota</taxon>
        <taxon>Fungi</taxon>
        <taxon>Dikarya</taxon>
        <taxon>Ascomycota</taxon>
        <taxon>Saccharomycotina</taxon>
        <taxon>Dipodascomycetes</taxon>
        <taxon>Dipodascales</taxon>
        <taxon>Trichomonascaceae</taxon>
        <taxon>Sugiyamaella</taxon>
    </lineage>
</organism>
<dbReference type="GeneID" id="30034094"/>
<evidence type="ECO:0000256" key="3">
    <source>
        <dbReference type="PROSITE-ProRule" id="PRU00221"/>
    </source>
</evidence>
<dbReference type="EMBL" id="CP014503">
    <property type="protein sequence ID" value="ANB14603.1"/>
    <property type="molecule type" value="Genomic_DNA"/>
</dbReference>
<dbReference type="Proteomes" id="UP000189580">
    <property type="component" value="Chromosome b"/>
</dbReference>
<dbReference type="SUPFAM" id="SSF50978">
    <property type="entry name" value="WD40 repeat-like"/>
    <property type="match status" value="1"/>
</dbReference>
<sequence>MALKLNLDADITVENMPPNDTVSQLDFSPKSNLLSASSWDGIVRVYSVFSPEVDFNKKELNNANAALQASYITGYTHSQPVLTTGWLQDKYQIISGGCDKLVKIFDIGTGHVADIGHHEAPVSSVKSVMIGGSPIIVSSSWDKTLSYWDLRQQQAVCSIQLDGKALSMDSRDGVIVLVTSDRTTVKIDLSNPTVVSGTFKSRWELQPRVVKCLPGGECCIIGGTEGRCVVQYFRDVKSSFSFKCHRTTTGTDVHIYSVNDIAVNPIYGSTLTAGSDGSLQIWDHIKQCRLSYSGILPGSVSSCAYNNNGSILAYAVYYDWSKGYQFSRPNYPKLLKLHKIKPETVELWSNKNKIKIKIVYK</sequence>
<evidence type="ECO:0000256" key="2">
    <source>
        <dbReference type="ARBA" id="ARBA00022737"/>
    </source>
</evidence>
<evidence type="ECO:0000256" key="1">
    <source>
        <dbReference type="ARBA" id="ARBA00022574"/>
    </source>
</evidence>
<dbReference type="InterPro" id="IPR001680">
    <property type="entry name" value="WD40_rpt"/>
</dbReference>
<name>A0A167EYA2_9ASCO</name>
<evidence type="ECO:0000313" key="4">
    <source>
        <dbReference type="EMBL" id="ANB14603.1"/>
    </source>
</evidence>
<keyword evidence="1 3" id="KW-0853">WD repeat</keyword>
<dbReference type="PROSITE" id="PS50082">
    <property type="entry name" value="WD_REPEATS_2"/>
    <property type="match status" value="1"/>
</dbReference>
<dbReference type="OrthoDB" id="256303at2759"/>